<proteinExistence type="inferred from homology"/>
<dbReference type="Pfam" id="PF00553">
    <property type="entry name" value="CBM_2"/>
    <property type="match status" value="1"/>
</dbReference>
<comment type="caution">
    <text evidence="13">The sequence shown here is derived from an EMBL/GenBank/DDBJ whole genome shotgun (WGS) entry which is preliminary data.</text>
</comment>
<dbReference type="SUPFAM" id="SSF51445">
    <property type="entry name" value="(Trans)glycosidases"/>
    <property type="match status" value="1"/>
</dbReference>
<evidence type="ECO:0000256" key="7">
    <source>
        <dbReference type="ARBA" id="ARBA00023295"/>
    </source>
</evidence>
<evidence type="ECO:0000313" key="13">
    <source>
        <dbReference type="EMBL" id="MCP2330520.1"/>
    </source>
</evidence>
<keyword evidence="5 10" id="KW-0378">Hydrolase</keyword>
<accession>A0ABT1JDF0</accession>
<evidence type="ECO:0000256" key="5">
    <source>
        <dbReference type="ARBA" id="ARBA00022801"/>
    </source>
</evidence>
<feature type="domain" description="CBM2" evidence="11">
    <location>
        <begin position="353"/>
        <end position="462"/>
    </location>
</feature>
<sequence length="462" mass="49088">MPWVRGLVVVGLAAGLGLAGPVVVAGAGDRAGVGVAQDVPLRDLAAERGVRIGSAATVEELRDGEYAAVSAREFDMLTPGNDMKWDATEPARGVFSFERGDAVVEAARAAGQQVRGHTLVWHSQLPGWLTEGDFSAVELDGIMRHHIAEVAGHYRGEVYAWDVVNEPFNEDGSLRDTLWTRAFGVDYVATALRAAREADPGAKLYVNDYNVEGLNAKSDALYELARDLVAAGVPLDGVGLQGHLIVGAVPGGIRENIERFAALGLDVAITELDIRMGLPVTAEKLATQAEDYRAVVEACLAVSRCVSVTTWGFTDRYSWIPDHFPGEGAALLFDEDLRPKPAYDAVHQAFGGGGAPVEGCRVGYRVTNSWSTGFSGEVVVTNVSGRPVSGWILEWDFPSGQRIDHGWNAVFSQEGTAVRARDEGWNATIGVGGSVTVGFTARHAGSNEAPVSFRLNSAGCDG</sequence>
<dbReference type="Gene3D" id="3.20.20.80">
    <property type="entry name" value="Glycosidases"/>
    <property type="match status" value="1"/>
</dbReference>
<dbReference type="EC" id="3.2.1.8" evidence="10"/>
<dbReference type="PANTHER" id="PTHR31490">
    <property type="entry name" value="GLYCOSYL HYDROLASE"/>
    <property type="match status" value="1"/>
</dbReference>
<dbReference type="Proteomes" id="UP000791080">
    <property type="component" value="Unassembled WGS sequence"/>
</dbReference>
<dbReference type="SMART" id="SM00637">
    <property type="entry name" value="CBD_II"/>
    <property type="match status" value="1"/>
</dbReference>
<dbReference type="InterPro" id="IPR018366">
    <property type="entry name" value="CBM2_CS"/>
</dbReference>
<keyword evidence="8 10" id="KW-0624">Polysaccharide degradation</keyword>
<dbReference type="EMBL" id="AUBJ02000001">
    <property type="protein sequence ID" value="MCP2330520.1"/>
    <property type="molecule type" value="Genomic_DNA"/>
</dbReference>
<keyword evidence="7 10" id="KW-0326">Glycosidase</keyword>
<dbReference type="InterPro" id="IPR001000">
    <property type="entry name" value="GH10_dom"/>
</dbReference>
<evidence type="ECO:0000256" key="4">
    <source>
        <dbReference type="ARBA" id="ARBA00022729"/>
    </source>
</evidence>
<dbReference type="InterPro" id="IPR031158">
    <property type="entry name" value="GH10_AS"/>
</dbReference>
<comment type="similarity">
    <text evidence="2 10">Belongs to the glycosyl hydrolase 10 (cellulase F) family.</text>
</comment>
<feature type="domain" description="GH10" evidence="12">
    <location>
        <begin position="35"/>
        <end position="349"/>
    </location>
</feature>
<evidence type="ECO:0000256" key="8">
    <source>
        <dbReference type="ARBA" id="ARBA00023326"/>
    </source>
</evidence>
<dbReference type="Gene3D" id="2.60.40.290">
    <property type="match status" value="1"/>
</dbReference>
<dbReference type="PROSITE" id="PS00561">
    <property type="entry name" value="CBM2_A"/>
    <property type="match status" value="1"/>
</dbReference>
<keyword evidence="4" id="KW-0732">Signal</keyword>
<evidence type="ECO:0000256" key="1">
    <source>
        <dbReference type="ARBA" id="ARBA00000681"/>
    </source>
</evidence>
<dbReference type="InterPro" id="IPR001919">
    <property type="entry name" value="CBD2"/>
</dbReference>
<dbReference type="GO" id="GO:0016787">
    <property type="term" value="F:hydrolase activity"/>
    <property type="evidence" value="ECO:0007669"/>
    <property type="project" value="UniProtKB-KW"/>
</dbReference>
<keyword evidence="14" id="KW-1185">Reference proteome</keyword>
<dbReference type="InterPro" id="IPR044846">
    <property type="entry name" value="GH10"/>
</dbReference>
<evidence type="ECO:0000259" key="12">
    <source>
        <dbReference type="PROSITE" id="PS51760"/>
    </source>
</evidence>
<evidence type="ECO:0000256" key="2">
    <source>
        <dbReference type="ARBA" id="ARBA00007495"/>
    </source>
</evidence>
<evidence type="ECO:0000256" key="9">
    <source>
        <dbReference type="PROSITE-ProRule" id="PRU10061"/>
    </source>
</evidence>
<feature type="active site" description="Nucleophile" evidence="9">
    <location>
        <position position="271"/>
    </location>
</feature>
<keyword evidence="3" id="KW-0858">Xylan degradation</keyword>
<dbReference type="PROSITE" id="PS00591">
    <property type="entry name" value="GH10_1"/>
    <property type="match status" value="1"/>
</dbReference>
<evidence type="ECO:0000259" key="11">
    <source>
        <dbReference type="PROSITE" id="PS51173"/>
    </source>
</evidence>
<dbReference type="InterPro" id="IPR008965">
    <property type="entry name" value="CBM2/CBM3_carb-bd_dom_sf"/>
</dbReference>
<dbReference type="PRINTS" id="PR00134">
    <property type="entry name" value="GLHYDRLASE10"/>
</dbReference>
<organism evidence="13 14">
    <name type="scientific">Actinoalloteichus caeruleus DSM 43889</name>
    <dbReference type="NCBI Taxonomy" id="1120930"/>
    <lineage>
        <taxon>Bacteria</taxon>
        <taxon>Bacillati</taxon>
        <taxon>Actinomycetota</taxon>
        <taxon>Actinomycetes</taxon>
        <taxon>Pseudonocardiales</taxon>
        <taxon>Pseudonocardiaceae</taxon>
        <taxon>Actinoalloteichus</taxon>
        <taxon>Actinoalloteichus cyanogriseus</taxon>
    </lineage>
</organism>
<dbReference type="PROSITE" id="PS51760">
    <property type="entry name" value="GH10_2"/>
    <property type="match status" value="1"/>
</dbReference>
<reference evidence="13 14" key="1">
    <citation type="submission" date="2022-06" db="EMBL/GenBank/DDBJ databases">
        <title>Genomic Encyclopedia of Type Strains, Phase I: the one thousand microbial genomes (KMG-I) project.</title>
        <authorList>
            <person name="Kyrpides N."/>
        </authorList>
    </citation>
    <scope>NUCLEOTIDE SEQUENCE [LARGE SCALE GENOMIC DNA]</scope>
    <source>
        <strain evidence="13 14">DSM 43889</strain>
    </source>
</reference>
<dbReference type="InterPro" id="IPR012291">
    <property type="entry name" value="CBM2_carb-bd_dom_sf"/>
</dbReference>
<evidence type="ECO:0000313" key="14">
    <source>
        <dbReference type="Proteomes" id="UP000791080"/>
    </source>
</evidence>
<dbReference type="PROSITE" id="PS51173">
    <property type="entry name" value="CBM2"/>
    <property type="match status" value="1"/>
</dbReference>
<comment type="catalytic activity">
    <reaction evidence="1 10">
        <text>Endohydrolysis of (1-&gt;4)-beta-D-xylosidic linkages in xylans.</text>
        <dbReference type="EC" id="3.2.1.8"/>
    </reaction>
</comment>
<dbReference type="SUPFAM" id="SSF49384">
    <property type="entry name" value="Carbohydrate-binding domain"/>
    <property type="match status" value="1"/>
</dbReference>
<dbReference type="Pfam" id="PF00331">
    <property type="entry name" value="Glyco_hydro_10"/>
    <property type="match status" value="1"/>
</dbReference>
<evidence type="ECO:0000256" key="6">
    <source>
        <dbReference type="ARBA" id="ARBA00023277"/>
    </source>
</evidence>
<dbReference type="RefSeq" id="WP_026417998.1">
    <property type="nucleotide sequence ID" value="NZ_AUBJ02000001.1"/>
</dbReference>
<evidence type="ECO:0000256" key="3">
    <source>
        <dbReference type="ARBA" id="ARBA00022651"/>
    </source>
</evidence>
<dbReference type="PANTHER" id="PTHR31490:SF88">
    <property type="entry name" value="BETA-XYLANASE"/>
    <property type="match status" value="1"/>
</dbReference>
<evidence type="ECO:0000256" key="10">
    <source>
        <dbReference type="RuleBase" id="RU361174"/>
    </source>
</evidence>
<dbReference type="SMART" id="SM00633">
    <property type="entry name" value="Glyco_10"/>
    <property type="match status" value="1"/>
</dbReference>
<dbReference type="InterPro" id="IPR017853">
    <property type="entry name" value="GH"/>
</dbReference>
<protein>
    <recommendedName>
        <fullName evidence="10">Beta-xylanase</fullName>
        <ecNumber evidence="10">3.2.1.8</ecNumber>
    </recommendedName>
</protein>
<gene>
    <name evidence="13" type="ORF">G443_000790</name>
</gene>
<name>A0ABT1JDF0_ACTCY</name>
<keyword evidence="6 10" id="KW-0119">Carbohydrate metabolism</keyword>